<dbReference type="Gene3D" id="3.40.1580.10">
    <property type="entry name" value="SMI1/KNR4-like"/>
    <property type="match status" value="1"/>
</dbReference>
<evidence type="ECO:0000313" key="2">
    <source>
        <dbReference type="Proteomes" id="UP001501371"/>
    </source>
</evidence>
<proteinExistence type="predicted"/>
<name>A0ABN1UIL1_9ACTN</name>
<comment type="caution">
    <text evidence="1">The sequence shown here is derived from an EMBL/GenBank/DDBJ whole genome shotgun (WGS) entry which is preliminary data.</text>
</comment>
<dbReference type="InterPro" id="IPR037883">
    <property type="entry name" value="Knr4/Smi1-like_sf"/>
</dbReference>
<organism evidence="1 2">
    <name type="scientific">Streptomyces hebeiensis</name>
    <dbReference type="NCBI Taxonomy" id="229486"/>
    <lineage>
        <taxon>Bacteria</taxon>
        <taxon>Bacillati</taxon>
        <taxon>Actinomycetota</taxon>
        <taxon>Actinomycetes</taxon>
        <taxon>Kitasatosporales</taxon>
        <taxon>Streptomycetaceae</taxon>
        <taxon>Streptomyces</taxon>
    </lineage>
</organism>
<dbReference type="EMBL" id="BAAAKV010000001">
    <property type="protein sequence ID" value="GAA1150560.1"/>
    <property type="molecule type" value="Genomic_DNA"/>
</dbReference>
<sequence>MNSPVSRLVKAIPPSAAPQPKDWQRVETQIGASLPNDYKELVDAYGGGVFDGTVWLLEPWCANKHYDLVTENKERPHALERLWSFGEPKPPELEEEGTRVIAWALTEAGSYLYWLVRPGQKPDEWTVILNGAHGPEWETHEMACGEFLEGVLLTGSVASDYCGQLPAGSHEFRPSSAFV</sequence>
<accession>A0ABN1UIL1</accession>
<reference evidence="1 2" key="1">
    <citation type="journal article" date="2019" name="Int. J. Syst. Evol. Microbiol.">
        <title>The Global Catalogue of Microorganisms (GCM) 10K type strain sequencing project: providing services to taxonomists for standard genome sequencing and annotation.</title>
        <authorList>
            <consortium name="The Broad Institute Genomics Platform"/>
            <consortium name="The Broad Institute Genome Sequencing Center for Infectious Disease"/>
            <person name="Wu L."/>
            <person name="Ma J."/>
        </authorList>
    </citation>
    <scope>NUCLEOTIDE SEQUENCE [LARGE SCALE GENOMIC DNA]</scope>
    <source>
        <strain evidence="1 2">JCM 12696</strain>
    </source>
</reference>
<evidence type="ECO:0000313" key="1">
    <source>
        <dbReference type="EMBL" id="GAA1150560.1"/>
    </source>
</evidence>
<dbReference type="Pfam" id="PF14568">
    <property type="entry name" value="SUKH_6"/>
    <property type="match status" value="1"/>
</dbReference>
<dbReference type="Proteomes" id="UP001501371">
    <property type="component" value="Unassembled WGS sequence"/>
</dbReference>
<gene>
    <name evidence="1" type="ORF">GCM10009654_02370</name>
</gene>
<protein>
    <recommendedName>
        <fullName evidence="3">Knr4/Smi1-like domain-containing protein</fullName>
    </recommendedName>
</protein>
<dbReference type="SUPFAM" id="SSF160631">
    <property type="entry name" value="SMI1/KNR4-like"/>
    <property type="match status" value="1"/>
</dbReference>
<evidence type="ECO:0008006" key="3">
    <source>
        <dbReference type="Google" id="ProtNLM"/>
    </source>
</evidence>
<keyword evidence="2" id="KW-1185">Reference proteome</keyword>
<dbReference type="RefSeq" id="WP_344268686.1">
    <property type="nucleotide sequence ID" value="NZ_BAAAKV010000001.1"/>
</dbReference>